<reference evidence="3 4" key="1">
    <citation type="submission" date="2010-05" db="EMBL/GenBank/DDBJ databases">
        <title>The Genome Sequence of Thecamonas trahens ATCC 50062.</title>
        <authorList>
            <consortium name="The Broad Institute Genome Sequencing Platform"/>
            <person name="Russ C."/>
            <person name="Cuomo C."/>
            <person name="Shea T."/>
            <person name="Young S.K."/>
            <person name="Zeng Q."/>
            <person name="Koehrsen M."/>
            <person name="Haas B."/>
            <person name="Borodovsky M."/>
            <person name="Guigo R."/>
            <person name="Alvarado L."/>
            <person name="Berlin A."/>
            <person name="Bochicchio J."/>
            <person name="Borenstein D."/>
            <person name="Chapman S."/>
            <person name="Chen Z."/>
            <person name="Freedman E."/>
            <person name="Gellesch M."/>
            <person name="Goldberg J."/>
            <person name="Griggs A."/>
            <person name="Gujja S."/>
            <person name="Heilman E."/>
            <person name="Heiman D."/>
            <person name="Hepburn T."/>
            <person name="Howarth C."/>
            <person name="Jen D."/>
            <person name="Larson L."/>
            <person name="Mehta T."/>
            <person name="Park D."/>
            <person name="Pearson M."/>
            <person name="Roberts A."/>
            <person name="Saif S."/>
            <person name="Shenoy N."/>
            <person name="Sisk P."/>
            <person name="Stolte C."/>
            <person name="Sykes S."/>
            <person name="Thomson T."/>
            <person name="Walk T."/>
            <person name="White J."/>
            <person name="Yandava C."/>
            <person name="Burger G."/>
            <person name="Gray M.W."/>
            <person name="Holland P.W.H."/>
            <person name="King N."/>
            <person name="Lang F.B.F."/>
            <person name="Roger A.J."/>
            <person name="Ruiz-Trillo I."/>
            <person name="Lander E."/>
            <person name="Nusbaum C."/>
        </authorList>
    </citation>
    <scope>NUCLEOTIDE SEQUENCE [LARGE SCALE GENOMIC DNA]</scope>
    <source>
        <strain evidence="3 4">ATCC 50062</strain>
    </source>
</reference>
<dbReference type="PROSITE" id="PS50894">
    <property type="entry name" value="HPT"/>
    <property type="match status" value="1"/>
</dbReference>
<dbReference type="InterPro" id="IPR036641">
    <property type="entry name" value="HPT_dom_sf"/>
</dbReference>
<feature type="domain" description="HPt" evidence="2">
    <location>
        <begin position="6"/>
        <end position="101"/>
    </location>
</feature>
<accession>A0A0L0DUH6</accession>
<organism evidence="3 4">
    <name type="scientific">Thecamonas trahens ATCC 50062</name>
    <dbReference type="NCBI Taxonomy" id="461836"/>
    <lineage>
        <taxon>Eukaryota</taxon>
        <taxon>Apusozoa</taxon>
        <taxon>Apusomonadida</taxon>
        <taxon>Apusomonadidae</taxon>
        <taxon>Thecamonas</taxon>
    </lineage>
</organism>
<dbReference type="GeneID" id="25569366"/>
<dbReference type="GO" id="GO:0000160">
    <property type="term" value="P:phosphorelay signal transduction system"/>
    <property type="evidence" value="ECO:0007669"/>
    <property type="project" value="InterPro"/>
</dbReference>
<dbReference type="Gene3D" id="1.20.120.160">
    <property type="entry name" value="HPT domain"/>
    <property type="match status" value="1"/>
</dbReference>
<feature type="modified residue" description="Phosphohistidine" evidence="1">
    <location>
        <position position="45"/>
    </location>
</feature>
<evidence type="ECO:0000256" key="1">
    <source>
        <dbReference type="PROSITE-ProRule" id="PRU00110"/>
    </source>
</evidence>
<dbReference type="Proteomes" id="UP000054408">
    <property type="component" value="Unassembled WGS sequence"/>
</dbReference>
<name>A0A0L0DUH6_THETB</name>
<protein>
    <recommendedName>
        <fullName evidence="2">HPt domain-containing protein</fullName>
    </recommendedName>
</protein>
<dbReference type="EMBL" id="GL349510">
    <property type="protein sequence ID" value="KNC55925.1"/>
    <property type="molecule type" value="Genomic_DNA"/>
</dbReference>
<evidence type="ECO:0000313" key="3">
    <source>
        <dbReference type="EMBL" id="KNC55925.1"/>
    </source>
</evidence>
<keyword evidence="1" id="KW-0597">Phosphoprotein</keyword>
<keyword evidence="4" id="KW-1185">Reference proteome</keyword>
<dbReference type="InterPro" id="IPR008207">
    <property type="entry name" value="Sig_transdc_His_kin_Hpt_dom"/>
</dbReference>
<evidence type="ECO:0000259" key="2">
    <source>
        <dbReference type="PROSITE" id="PS50894"/>
    </source>
</evidence>
<dbReference type="AlphaFoldDB" id="A0A0L0DUH6"/>
<gene>
    <name evidence="3" type="ORF">AMSG_11393</name>
</gene>
<dbReference type="RefSeq" id="XP_013752699.1">
    <property type="nucleotide sequence ID" value="XM_013897245.1"/>
</dbReference>
<evidence type="ECO:0000313" key="4">
    <source>
        <dbReference type="Proteomes" id="UP000054408"/>
    </source>
</evidence>
<dbReference type="Pfam" id="PF01627">
    <property type="entry name" value="Hpt"/>
    <property type="match status" value="1"/>
</dbReference>
<proteinExistence type="predicted"/>
<dbReference type="SUPFAM" id="SSF47226">
    <property type="entry name" value="Histidine-containing phosphotransfer domain, HPT domain"/>
    <property type="match status" value="1"/>
</dbReference>
<sequence>MAAEDDVEFVKECADLFIETVEERMPELSASVSAGDHEATYTHAHYIGSSCGNVGADAMLKAARATEAASKAGDAGGVATNFDQLQKEFARAKAYFKDLLG</sequence>